<feature type="compositionally biased region" description="Low complexity" evidence="1">
    <location>
        <begin position="59"/>
        <end position="68"/>
    </location>
</feature>
<feature type="compositionally biased region" description="Basic residues" evidence="1">
    <location>
        <begin position="185"/>
        <end position="194"/>
    </location>
</feature>
<evidence type="ECO:0000313" key="3">
    <source>
        <dbReference type="EMBL" id="KAK5618311.1"/>
    </source>
</evidence>
<dbReference type="PANTHER" id="PTHR22409:SF2">
    <property type="entry name" value="CHROMOSOME 19 OPEN READING FRAME 44"/>
    <property type="match status" value="1"/>
</dbReference>
<dbReference type="Proteomes" id="UP001311232">
    <property type="component" value="Unassembled WGS sequence"/>
</dbReference>
<feature type="compositionally biased region" description="Polar residues" evidence="1">
    <location>
        <begin position="343"/>
        <end position="355"/>
    </location>
</feature>
<dbReference type="Pfam" id="PF15391">
    <property type="entry name" value="DUF4614"/>
    <property type="match status" value="1"/>
</dbReference>
<name>A0AAV9SAL3_9TELE</name>
<organism evidence="3 4">
    <name type="scientific">Crenichthys baileyi</name>
    <name type="common">White River springfish</name>
    <dbReference type="NCBI Taxonomy" id="28760"/>
    <lineage>
        <taxon>Eukaryota</taxon>
        <taxon>Metazoa</taxon>
        <taxon>Chordata</taxon>
        <taxon>Craniata</taxon>
        <taxon>Vertebrata</taxon>
        <taxon>Euteleostomi</taxon>
        <taxon>Actinopterygii</taxon>
        <taxon>Neopterygii</taxon>
        <taxon>Teleostei</taxon>
        <taxon>Neoteleostei</taxon>
        <taxon>Acanthomorphata</taxon>
        <taxon>Ovalentaria</taxon>
        <taxon>Atherinomorphae</taxon>
        <taxon>Cyprinodontiformes</taxon>
        <taxon>Goodeidae</taxon>
        <taxon>Crenichthys</taxon>
    </lineage>
</organism>
<dbReference type="InterPro" id="IPR040120">
    <property type="entry name" value="C19orf44-like"/>
</dbReference>
<sequence>MWKVSGRSSALDRAQALLSAKRSSGGDGGGSTRDSPTKTQGGSFRTRSVPPNSHTFFPDLSDLSSESSASEHDAEAARPANTQENPERKGDSSKDLKPQSSLGEGSRFLKKAPKPANSSHSPVSRNRAQHGSQAPVLRRLAEIESRVWSRKQVLEQAKQATAAALQNSEASVELSAQADSDQSQKKNHFLKKKPAGAAQRTNTASPDATNPADVGVRSRARASDPVGHSGGLERKPRRVMSGISLESDEEDMKKLIGDSVESLSMLGSVKMPHRTLSSHSPSPPAAACSSSPSNAAPPRSPASPSRRSSPFRFTGQAQAQFSPSLLSPSPSPPHAHPSHPDQLGSSQNADTLQQRSHSSSSSRPEVLPLKDVIPVKPTSEDPHSHMSSVSSEDFKINVMTLDELIPAFTGTASEMPGRQNENKLVDPVPGSQSRHQQPPREEMQEVVPDYHSDFDSDSSARQISEHLGNEDEDEAEVRSEVRQVSRTDESNDDYSSIFSEPSCSSVRRTSNLGQRSDSLSKSRTSLTRSSRSSSQYSRRRASTRRNFKEAAVQTQPDPLADSWSAGVAPLDPTVSRMYMRPTAAVPHTDSAERLEAISRCDPAAFALNEMLKQQLTMTKQFMDRSEHLHSCLLRSLGPPNYRYTTLEETIQNICKHKHAKSTQEKA</sequence>
<feature type="compositionally biased region" description="Low complexity" evidence="1">
    <location>
        <begin position="277"/>
        <end position="310"/>
    </location>
</feature>
<feature type="region of interest" description="Disordered" evidence="1">
    <location>
        <begin position="409"/>
        <end position="565"/>
    </location>
</feature>
<feature type="compositionally biased region" description="Polar residues" evidence="1">
    <location>
        <begin position="493"/>
        <end position="514"/>
    </location>
</feature>
<feature type="compositionally biased region" description="Polar residues" evidence="1">
    <location>
        <begin position="116"/>
        <end position="132"/>
    </location>
</feature>
<dbReference type="InterPro" id="IPR027884">
    <property type="entry name" value="DUF4614"/>
</dbReference>
<feature type="region of interest" description="Disordered" evidence="1">
    <location>
        <begin position="1"/>
        <end position="137"/>
    </location>
</feature>
<dbReference type="PANTHER" id="PTHR22409">
    <property type="entry name" value="CHROMOSOME 19 OPEN READING FRAME 44"/>
    <property type="match status" value="1"/>
</dbReference>
<proteinExistence type="predicted"/>
<feature type="domain" description="DUF4614" evidence="2">
    <location>
        <begin position="501"/>
        <end position="657"/>
    </location>
</feature>
<keyword evidence="4" id="KW-1185">Reference proteome</keyword>
<feature type="compositionally biased region" description="Basic and acidic residues" evidence="1">
    <location>
        <begin position="85"/>
        <end position="97"/>
    </location>
</feature>
<gene>
    <name evidence="3" type="ORF">CRENBAI_019794</name>
</gene>
<dbReference type="EMBL" id="JAHHUM010000628">
    <property type="protein sequence ID" value="KAK5618311.1"/>
    <property type="molecule type" value="Genomic_DNA"/>
</dbReference>
<feature type="compositionally biased region" description="Basic and acidic residues" evidence="1">
    <location>
        <begin position="476"/>
        <end position="489"/>
    </location>
</feature>
<evidence type="ECO:0000313" key="4">
    <source>
        <dbReference type="Proteomes" id="UP001311232"/>
    </source>
</evidence>
<dbReference type="AlphaFoldDB" id="A0AAV9SAL3"/>
<feature type="region of interest" description="Disordered" evidence="1">
    <location>
        <begin position="266"/>
        <end position="391"/>
    </location>
</feature>
<reference evidence="3 4" key="1">
    <citation type="submission" date="2021-06" db="EMBL/GenBank/DDBJ databases">
        <authorList>
            <person name="Palmer J.M."/>
        </authorList>
    </citation>
    <scope>NUCLEOTIDE SEQUENCE [LARGE SCALE GENOMIC DNA]</scope>
    <source>
        <strain evidence="3 4">MEX-2019</strain>
        <tissue evidence="3">Muscle</tissue>
    </source>
</reference>
<evidence type="ECO:0000259" key="2">
    <source>
        <dbReference type="Pfam" id="PF15391"/>
    </source>
</evidence>
<comment type="caution">
    <text evidence="3">The sequence shown here is derived from an EMBL/GenBank/DDBJ whole genome shotgun (WGS) entry which is preliminary data.</text>
</comment>
<accession>A0AAV9SAL3</accession>
<feature type="region of interest" description="Disordered" evidence="1">
    <location>
        <begin position="155"/>
        <end position="251"/>
    </location>
</feature>
<feature type="compositionally biased region" description="Low complexity" evidence="1">
    <location>
        <begin position="515"/>
        <end position="536"/>
    </location>
</feature>
<feature type="compositionally biased region" description="Polar residues" evidence="1">
    <location>
        <begin position="199"/>
        <end position="208"/>
    </location>
</feature>
<protein>
    <recommendedName>
        <fullName evidence="2">DUF4614 domain-containing protein</fullName>
    </recommendedName>
</protein>
<feature type="compositionally biased region" description="Polar residues" evidence="1">
    <location>
        <begin position="37"/>
        <end position="55"/>
    </location>
</feature>
<feature type="compositionally biased region" description="Basic and acidic residues" evidence="1">
    <location>
        <begin position="438"/>
        <end position="454"/>
    </location>
</feature>
<evidence type="ECO:0000256" key="1">
    <source>
        <dbReference type="SAM" id="MobiDB-lite"/>
    </source>
</evidence>